<evidence type="ECO:0000313" key="2">
    <source>
        <dbReference type="Proteomes" id="UP000249130"/>
    </source>
</evidence>
<dbReference type="RefSeq" id="WP_111418279.1">
    <property type="nucleotide sequence ID" value="NZ_NPEX01000030.1"/>
</dbReference>
<keyword evidence="2" id="KW-1185">Reference proteome</keyword>
<accession>A0A327L336</accession>
<dbReference type="NCBIfam" id="TIGR03292">
    <property type="entry name" value="PhnH_redo"/>
    <property type="match status" value="1"/>
</dbReference>
<keyword evidence="1" id="KW-0456">Lyase</keyword>
<dbReference type="OrthoDB" id="9814509at2"/>
<reference evidence="1 2" key="1">
    <citation type="submission" date="2017-07" db="EMBL/GenBank/DDBJ databases">
        <title>Draft Genome Sequences of Select Purple Nonsulfur Bacteria.</title>
        <authorList>
            <person name="Lasarre B."/>
            <person name="Mckinlay J.B."/>
        </authorList>
    </citation>
    <scope>NUCLEOTIDE SEQUENCE [LARGE SCALE GENOMIC DNA]</scope>
    <source>
        <strain evidence="1 2">DSM 5909</strain>
    </source>
</reference>
<protein>
    <submittedName>
        <fullName evidence="1">Phosphonate C-P lyase system protein PhnH</fullName>
    </submittedName>
</protein>
<dbReference type="Gene3D" id="3.40.50.11310">
    <property type="entry name" value="Bacterial phosphonate metabolism protein PhnH"/>
    <property type="match status" value="1"/>
</dbReference>
<sequence>MATLSPGFADPVLAAQATFRGVMDAVARPCTVVPLIDTPAAPPPLCAAAAAIALTLFDHDAPVWLDPPLAQVSDVAAWIRFHTGAPIVTEPAVAAFALVSDPAGLRPFRDFAAGTLENPDTSATLILQVTTLEDGPALDFIGPGVAGRATLRAAPLPNGFAEQIIANRALFPRGVDLLFATRGSVAALPRSATLVGEV</sequence>
<evidence type="ECO:0000313" key="1">
    <source>
        <dbReference type="EMBL" id="RAI44911.1"/>
    </source>
</evidence>
<dbReference type="Proteomes" id="UP000249130">
    <property type="component" value="Unassembled WGS sequence"/>
</dbReference>
<proteinExistence type="predicted"/>
<comment type="caution">
    <text evidence="1">The sequence shown here is derived from an EMBL/GenBank/DDBJ whole genome shotgun (WGS) entry which is preliminary data.</text>
</comment>
<dbReference type="SUPFAM" id="SSF159709">
    <property type="entry name" value="PhnH-like"/>
    <property type="match status" value="1"/>
</dbReference>
<dbReference type="Pfam" id="PF05845">
    <property type="entry name" value="PhnH"/>
    <property type="match status" value="1"/>
</dbReference>
<dbReference type="EMBL" id="NPEX01000030">
    <property type="protein sequence ID" value="RAI44911.1"/>
    <property type="molecule type" value="Genomic_DNA"/>
</dbReference>
<name>A0A327L336_9BRAD</name>
<organism evidence="1 2">
    <name type="scientific">Rhodoplanes roseus</name>
    <dbReference type="NCBI Taxonomy" id="29409"/>
    <lineage>
        <taxon>Bacteria</taxon>
        <taxon>Pseudomonadati</taxon>
        <taxon>Pseudomonadota</taxon>
        <taxon>Alphaproteobacteria</taxon>
        <taxon>Hyphomicrobiales</taxon>
        <taxon>Nitrobacteraceae</taxon>
        <taxon>Rhodoplanes</taxon>
    </lineage>
</organism>
<dbReference type="InterPro" id="IPR038058">
    <property type="entry name" value="PhnH-like_sp"/>
</dbReference>
<dbReference type="GO" id="GO:0019634">
    <property type="term" value="P:organic phosphonate metabolic process"/>
    <property type="evidence" value="ECO:0007669"/>
    <property type="project" value="InterPro"/>
</dbReference>
<gene>
    <name evidence="1" type="ORF">CH341_06780</name>
</gene>
<dbReference type="GO" id="GO:0016829">
    <property type="term" value="F:lyase activity"/>
    <property type="evidence" value="ECO:0007669"/>
    <property type="project" value="UniProtKB-KW"/>
</dbReference>
<dbReference type="InterPro" id="IPR008772">
    <property type="entry name" value="Phosphonate_metab_PhnH"/>
</dbReference>
<dbReference type="AlphaFoldDB" id="A0A327L336"/>
<dbReference type="PIRSF" id="PIRSF020680">
    <property type="entry name" value="PhnH"/>
    <property type="match status" value="1"/>
</dbReference>